<protein>
    <submittedName>
        <fullName evidence="1">Uncharacterized protein</fullName>
    </submittedName>
</protein>
<keyword evidence="2" id="KW-1185">Reference proteome</keyword>
<evidence type="ECO:0000313" key="2">
    <source>
        <dbReference type="Proteomes" id="UP000828390"/>
    </source>
</evidence>
<dbReference type="Proteomes" id="UP000828390">
    <property type="component" value="Unassembled WGS sequence"/>
</dbReference>
<proteinExistence type="predicted"/>
<comment type="caution">
    <text evidence="1">The sequence shown here is derived from an EMBL/GenBank/DDBJ whole genome shotgun (WGS) entry which is preliminary data.</text>
</comment>
<dbReference type="EMBL" id="JAIWYP010000008">
    <property type="protein sequence ID" value="KAH3787169.1"/>
    <property type="molecule type" value="Genomic_DNA"/>
</dbReference>
<name>A0A9D4EWV4_DREPO</name>
<gene>
    <name evidence="1" type="ORF">DPMN_165289</name>
</gene>
<reference evidence="1" key="2">
    <citation type="submission" date="2020-11" db="EMBL/GenBank/DDBJ databases">
        <authorList>
            <person name="McCartney M.A."/>
            <person name="Auch B."/>
            <person name="Kono T."/>
            <person name="Mallez S."/>
            <person name="Becker A."/>
            <person name="Gohl D.M."/>
            <person name="Silverstein K.A.T."/>
            <person name="Koren S."/>
            <person name="Bechman K.B."/>
            <person name="Herman A."/>
            <person name="Abrahante J.E."/>
            <person name="Garbe J."/>
        </authorList>
    </citation>
    <scope>NUCLEOTIDE SEQUENCE</scope>
    <source>
        <strain evidence="1">Duluth1</strain>
        <tissue evidence="1">Whole animal</tissue>
    </source>
</reference>
<evidence type="ECO:0000313" key="1">
    <source>
        <dbReference type="EMBL" id="KAH3787169.1"/>
    </source>
</evidence>
<dbReference type="AlphaFoldDB" id="A0A9D4EWV4"/>
<organism evidence="1 2">
    <name type="scientific">Dreissena polymorpha</name>
    <name type="common">Zebra mussel</name>
    <name type="synonym">Mytilus polymorpha</name>
    <dbReference type="NCBI Taxonomy" id="45954"/>
    <lineage>
        <taxon>Eukaryota</taxon>
        <taxon>Metazoa</taxon>
        <taxon>Spiralia</taxon>
        <taxon>Lophotrochozoa</taxon>
        <taxon>Mollusca</taxon>
        <taxon>Bivalvia</taxon>
        <taxon>Autobranchia</taxon>
        <taxon>Heteroconchia</taxon>
        <taxon>Euheterodonta</taxon>
        <taxon>Imparidentia</taxon>
        <taxon>Neoheterodontei</taxon>
        <taxon>Myida</taxon>
        <taxon>Dreissenoidea</taxon>
        <taxon>Dreissenidae</taxon>
        <taxon>Dreissena</taxon>
    </lineage>
</organism>
<sequence>MKLARFTRTQNAGCMPLKTSFFEKHGAQDQRVRPKQDNSTLWLTRAPSGDRLTTKAAFLLTSYQARFSDERLCSRTRLTEVAVEAATQNPDGPF</sequence>
<accession>A0A9D4EWV4</accession>
<reference evidence="1" key="1">
    <citation type="journal article" date="2019" name="bioRxiv">
        <title>The Genome of the Zebra Mussel, Dreissena polymorpha: A Resource for Invasive Species Research.</title>
        <authorList>
            <person name="McCartney M.A."/>
            <person name="Auch B."/>
            <person name="Kono T."/>
            <person name="Mallez S."/>
            <person name="Zhang Y."/>
            <person name="Obille A."/>
            <person name="Becker A."/>
            <person name="Abrahante J.E."/>
            <person name="Garbe J."/>
            <person name="Badalamenti J.P."/>
            <person name="Herman A."/>
            <person name="Mangelson H."/>
            <person name="Liachko I."/>
            <person name="Sullivan S."/>
            <person name="Sone E.D."/>
            <person name="Koren S."/>
            <person name="Silverstein K.A.T."/>
            <person name="Beckman K.B."/>
            <person name="Gohl D.M."/>
        </authorList>
    </citation>
    <scope>NUCLEOTIDE SEQUENCE</scope>
    <source>
        <strain evidence="1">Duluth1</strain>
        <tissue evidence="1">Whole animal</tissue>
    </source>
</reference>